<evidence type="ECO:0000256" key="3">
    <source>
        <dbReference type="ARBA" id="ARBA00022670"/>
    </source>
</evidence>
<evidence type="ECO:0000256" key="2">
    <source>
        <dbReference type="ARBA" id="ARBA00022490"/>
    </source>
</evidence>
<organism evidence="10 13">
    <name type="scientific">Paraburkholderia rhynchosiae</name>
    <dbReference type="NCBI Taxonomy" id="487049"/>
    <lineage>
        <taxon>Bacteria</taxon>
        <taxon>Pseudomonadati</taxon>
        <taxon>Pseudomonadota</taxon>
        <taxon>Betaproteobacteria</taxon>
        <taxon>Burkholderiales</taxon>
        <taxon>Burkholderiaceae</taxon>
        <taxon>Paraburkholderia</taxon>
    </lineage>
</organism>
<dbReference type="FunFam" id="3.90.226.10:FF:000001">
    <property type="entry name" value="ATP-dependent Clp protease proteolytic subunit"/>
    <property type="match status" value="1"/>
</dbReference>
<evidence type="ECO:0000256" key="7">
    <source>
        <dbReference type="HAMAP-Rule" id="MF_00444"/>
    </source>
</evidence>
<comment type="subcellular location">
    <subcellularLocation>
        <location evidence="7">Cytoplasm</location>
    </subcellularLocation>
</comment>
<evidence type="ECO:0000313" key="10">
    <source>
        <dbReference type="EMBL" id="CAB3647528.1"/>
    </source>
</evidence>
<dbReference type="RefSeq" id="WP_102631948.1">
    <property type="nucleotide sequence ID" value="NZ_CADIJZ010000003.1"/>
</dbReference>
<feature type="active site" description="Nucleophile" evidence="7">
    <location>
        <position position="108"/>
    </location>
</feature>
<keyword evidence="2 7" id="KW-0963">Cytoplasm</keyword>
<dbReference type="GO" id="GO:0051117">
    <property type="term" value="F:ATPase binding"/>
    <property type="evidence" value="ECO:0007669"/>
    <property type="project" value="TreeGrafter"/>
</dbReference>
<dbReference type="EMBL" id="PNXY01000005">
    <property type="protein sequence ID" value="PMS32045.1"/>
    <property type="molecule type" value="Genomic_DNA"/>
</dbReference>
<dbReference type="GO" id="GO:0009368">
    <property type="term" value="C:endopeptidase Clp complex"/>
    <property type="evidence" value="ECO:0007669"/>
    <property type="project" value="TreeGrafter"/>
</dbReference>
<feature type="active site" evidence="7 8">
    <location>
        <position position="133"/>
    </location>
</feature>
<dbReference type="OrthoDB" id="9802800at2"/>
<dbReference type="HAMAP" id="MF_00444">
    <property type="entry name" value="ClpP"/>
    <property type="match status" value="1"/>
</dbReference>
<dbReference type="Proteomes" id="UP000494205">
    <property type="component" value="Unassembled WGS sequence"/>
</dbReference>
<dbReference type="InterPro" id="IPR033135">
    <property type="entry name" value="ClpP_His_AS"/>
</dbReference>
<dbReference type="EMBL" id="CADIJZ010000003">
    <property type="protein sequence ID" value="CAB3647528.1"/>
    <property type="molecule type" value="Genomic_DNA"/>
</dbReference>
<comment type="catalytic activity">
    <reaction evidence="6 7 8">
        <text>Hydrolysis of proteins to small peptides in the presence of ATP and magnesium. alpha-casein is the usual test substrate. In the absence of ATP, only oligopeptides shorter than five residues are hydrolyzed (such as succinyl-Leu-Tyr-|-NHMec, and Leu-Tyr-Leu-|-Tyr-Trp, in which cleavage of the -Tyr-|-Leu- and -Tyr-|-Trp bonds also occurs).</text>
        <dbReference type="EC" id="3.4.21.92"/>
    </reaction>
</comment>
<keyword evidence="12" id="KW-1185">Reference proteome</keyword>
<dbReference type="SUPFAM" id="SSF52096">
    <property type="entry name" value="ClpP/crotonase"/>
    <property type="match status" value="1"/>
</dbReference>
<keyword evidence="3 7" id="KW-0645">Protease</keyword>
<reference evidence="10 13" key="2">
    <citation type="submission" date="2020-04" db="EMBL/GenBank/DDBJ databases">
        <authorList>
            <person name="De Canck E."/>
        </authorList>
    </citation>
    <scope>NUCLEOTIDE SEQUENCE [LARGE SCALE GENOMIC DNA]</scope>
    <source>
        <strain evidence="10 13">LMG 27174</strain>
    </source>
</reference>
<evidence type="ECO:0000256" key="1">
    <source>
        <dbReference type="ARBA" id="ARBA00007039"/>
    </source>
</evidence>
<dbReference type="PANTHER" id="PTHR10381">
    <property type="entry name" value="ATP-DEPENDENT CLP PROTEASE PROTEOLYTIC SUBUNIT"/>
    <property type="match status" value="1"/>
</dbReference>
<dbReference type="GO" id="GO:0004252">
    <property type="term" value="F:serine-type endopeptidase activity"/>
    <property type="evidence" value="ECO:0007669"/>
    <property type="project" value="UniProtKB-UniRule"/>
</dbReference>
<reference evidence="11 12" key="1">
    <citation type="submission" date="2018-01" db="EMBL/GenBank/DDBJ databases">
        <title>Whole genome analyses suggest that Burkholderia sensu lato contains two further novel genera in the rhizoxinica-symbiotica group Mycetohabitans gen. nov., and Trinickia gen. nov.: implications for the evolution of diazotrophy and nodulation in the Burkholderiaceae.</title>
        <authorList>
            <person name="Estrada-de los Santos P."/>
            <person name="Palmer M."/>
            <person name="Chavez-Ramirez B."/>
            <person name="Beukes C."/>
            <person name="Steenkamp E.T."/>
            <person name="Hirsch A.M."/>
            <person name="Manyaka P."/>
            <person name="Maluk M."/>
            <person name="Lafos M."/>
            <person name="Crook M."/>
            <person name="Gross E."/>
            <person name="Simon M.F."/>
            <person name="Bueno dos Reis Junior F."/>
            <person name="Poole P.S."/>
            <person name="Venter S.N."/>
            <person name="James E.K."/>
        </authorList>
    </citation>
    <scope>NUCLEOTIDE SEQUENCE [LARGE SCALE GENOMIC DNA]</scope>
    <source>
        <strain evidence="11 12">WSM 3937</strain>
    </source>
</reference>
<sequence length="219" mass="23956">MHSCYPPVTGLGLVPTVIEQSGRGERAYDIYSRLLRERIVFLVGPVNEQSASLIVAQLLFLESENPDKDISFYINSPGGSVYDGFAIYDTMQFIEPEVSTLCTGFAASMGTFLLCAGQPGKRYALPNARIMIHQPSGGSQGTAADIDIQAKEVLYLRERLNAIMADRTGRGIEEIARDTDRDNFMSALAAKTYGLVDEVLETRAALSSSPTASDRRYDV</sequence>
<keyword evidence="5 7" id="KW-0720">Serine protease</keyword>
<keyword evidence="4 7" id="KW-0378">Hydrolase</keyword>
<dbReference type="GO" id="GO:0004176">
    <property type="term" value="F:ATP-dependent peptidase activity"/>
    <property type="evidence" value="ECO:0007669"/>
    <property type="project" value="InterPro"/>
</dbReference>
<dbReference type="PRINTS" id="PR00127">
    <property type="entry name" value="CLPPROTEASEP"/>
</dbReference>
<comment type="subunit">
    <text evidence="7">Fourteen ClpP subunits assemble into 2 heptameric rings which stack back to back to give a disk-like structure with a central cavity, resembling the structure of eukaryotic proteasomes.</text>
</comment>
<name>A0A2N7WRX6_9BURK</name>
<dbReference type="InterPro" id="IPR023562">
    <property type="entry name" value="ClpP/TepA"/>
</dbReference>
<evidence type="ECO:0000256" key="6">
    <source>
        <dbReference type="ARBA" id="ARBA00034021"/>
    </source>
</evidence>
<dbReference type="NCBIfam" id="NF001368">
    <property type="entry name" value="PRK00277.1"/>
    <property type="match status" value="1"/>
</dbReference>
<comment type="function">
    <text evidence="7">Cleaves peptides in various proteins in a process that requires ATP hydrolysis. Has a chymotrypsin-like activity. Plays a major role in the degradation of misfolded proteins.</text>
</comment>
<dbReference type="Gene3D" id="3.90.226.10">
    <property type="entry name" value="2-enoyl-CoA Hydratase, Chain A, domain 1"/>
    <property type="match status" value="1"/>
</dbReference>
<evidence type="ECO:0000313" key="13">
    <source>
        <dbReference type="Proteomes" id="UP000494205"/>
    </source>
</evidence>
<gene>
    <name evidence="10" type="primary">clpP_1</name>
    <name evidence="7 11" type="synonym">clpP</name>
    <name evidence="11" type="ORF">C0Z16_09790</name>
    <name evidence="10" type="ORF">LMG27174_00908</name>
</gene>
<proteinExistence type="inferred from homology"/>
<dbReference type="NCBIfam" id="NF009205">
    <property type="entry name" value="PRK12553.1"/>
    <property type="match status" value="1"/>
</dbReference>
<dbReference type="CDD" id="cd07017">
    <property type="entry name" value="S14_ClpP_2"/>
    <property type="match status" value="1"/>
</dbReference>
<dbReference type="Proteomes" id="UP000235659">
    <property type="component" value="Unassembled WGS sequence"/>
</dbReference>
<dbReference type="InterPro" id="IPR001907">
    <property type="entry name" value="ClpP"/>
</dbReference>
<protein>
    <recommendedName>
        <fullName evidence="7 9">ATP-dependent Clp protease proteolytic subunit</fullName>
        <ecNumber evidence="7">3.4.21.92</ecNumber>
    </recommendedName>
    <alternativeName>
        <fullName evidence="7">Endopeptidase Clp</fullName>
    </alternativeName>
</protein>
<evidence type="ECO:0000313" key="11">
    <source>
        <dbReference type="EMBL" id="PMS32045.1"/>
    </source>
</evidence>
<comment type="similarity">
    <text evidence="1 7 9">Belongs to the peptidase S14 family.</text>
</comment>
<dbReference type="PROSITE" id="PS00382">
    <property type="entry name" value="CLP_PROTEASE_HIS"/>
    <property type="match status" value="1"/>
</dbReference>
<evidence type="ECO:0000256" key="8">
    <source>
        <dbReference type="PROSITE-ProRule" id="PRU10086"/>
    </source>
</evidence>
<dbReference type="AlphaFoldDB" id="A0A2N7WRX6"/>
<accession>A0A2N7WRX6</accession>
<dbReference type="NCBIfam" id="TIGR00493">
    <property type="entry name" value="clpP"/>
    <property type="match status" value="1"/>
</dbReference>
<evidence type="ECO:0000256" key="9">
    <source>
        <dbReference type="RuleBase" id="RU003567"/>
    </source>
</evidence>
<evidence type="ECO:0000256" key="4">
    <source>
        <dbReference type="ARBA" id="ARBA00022801"/>
    </source>
</evidence>
<dbReference type="InterPro" id="IPR029045">
    <property type="entry name" value="ClpP/crotonase-like_dom_sf"/>
</dbReference>
<dbReference type="EC" id="3.4.21.92" evidence="7"/>
<evidence type="ECO:0000313" key="12">
    <source>
        <dbReference type="Proteomes" id="UP000235659"/>
    </source>
</evidence>
<dbReference type="GO" id="GO:0005737">
    <property type="term" value="C:cytoplasm"/>
    <property type="evidence" value="ECO:0007669"/>
    <property type="project" value="UniProtKB-SubCell"/>
</dbReference>
<evidence type="ECO:0000256" key="5">
    <source>
        <dbReference type="ARBA" id="ARBA00022825"/>
    </source>
</evidence>
<dbReference type="PANTHER" id="PTHR10381:SF70">
    <property type="entry name" value="ATP-DEPENDENT CLP PROTEASE PROTEOLYTIC SUBUNIT"/>
    <property type="match status" value="1"/>
</dbReference>
<dbReference type="Pfam" id="PF00574">
    <property type="entry name" value="CLP_protease"/>
    <property type="match status" value="1"/>
</dbReference>
<dbReference type="GO" id="GO:0006515">
    <property type="term" value="P:protein quality control for misfolded or incompletely synthesized proteins"/>
    <property type="evidence" value="ECO:0007669"/>
    <property type="project" value="TreeGrafter"/>
</dbReference>